<protein>
    <submittedName>
        <fullName evidence="1">Uncharacterized protein</fullName>
    </submittedName>
</protein>
<gene>
    <name evidence="1" type="ORF">PCOR1329_LOCUS10906</name>
</gene>
<reference evidence="1" key="1">
    <citation type="submission" date="2023-10" db="EMBL/GenBank/DDBJ databases">
        <authorList>
            <person name="Chen Y."/>
            <person name="Shah S."/>
            <person name="Dougan E. K."/>
            <person name="Thang M."/>
            <person name="Chan C."/>
        </authorList>
    </citation>
    <scope>NUCLEOTIDE SEQUENCE [LARGE SCALE GENOMIC DNA]</scope>
</reference>
<accession>A0ABN9QDF1</accession>
<dbReference type="Proteomes" id="UP001189429">
    <property type="component" value="Unassembled WGS sequence"/>
</dbReference>
<keyword evidence="2" id="KW-1185">Reference proteome</keyword>
<name>A0ABN9QDF1_9DINO</name>
<organism evidence="1 2">
    <name type="scientific">Prorocentrum cordatum</name>
    <dbReference type="NCBI Taxonomy" id="2364126"/>
    <lineage>
        <taxon>Eukaryota</taxon>
        <taxon>Sar</taxon>
        <taxon>Alveolata</taxon>
        <taxon>Dinophyceae</taxon>
        <taxon>Prorocentrales</taxon>
        <taxon>Prorocentraceae</taxon>
        <taxon>Prorocentrum</taxon>
    </lineage>
</organism>
<evidence type="ECO:0000313" key="1">
    <source>
        <dbReference type="EMBL" id="CAK0803950.1"/>
    </source>
</evidence>
<feature type="non-terminal residue" evidence="1">
    <location>
        <position position="1"/>
    </location>
</feature>
<dbReference type="EMBL" id="CAUYUJ010003113">
    <property type="protein sequence ID" value="CAK0803950.1"/>
    <property type="molecule type" value="Genomic_DNA"/>
</dbReference>
<sequence>VVGIDVYRSLDGTEWLGFAASLDTHCTEYYSWATELKLEDAQSSEQGATSFRTIISMKLQQ</sequence>
<comment type="caution">
    <text evidence="1">The sequence shown here is derived from an EMBL/GenBank/DDBJ whole genome shotgun (WGS) entry which is preliminary data.</text>
</comment>
<evidence type="ECO:0000313" key="2">
    <source>
        <dbReference type="Proteomes" id="UP001189429"/>
    </source>
</evidence>
<feature type="non-terminal residue" evidence="1">
    <location>
        <position position="61"/>
    </location>
</feature>
<proteinExistence type="predicted"/>